<dbReference type="Proteomes" id="UP001500804">
    <property type="component" value="Unassembled WGS sequence"/>
</dbReference>
<dbReference type="InterPro" id="IPR020904">
    <property type="entry name" value="Sc_DH/Rdtase_CS"/>
</dbReference>
<comment type="similarity">
    <text evidence="1 3">Belongs to the short-chain dehydrogenases/reductases (SDR) family.</text>
</comment>
<dbReference type="PRINTS" id="PR00080">
    <property type="entry name" value="SDRFAMILY"/>
</dbReference>
<comment type="caution">
    <text evidence="5">The sequence shown here is derived from an EMBL/GenBank/DDBJ whole genome shotgun (WGS) entry which is preliminary data.</text>
</comment>
<feature type="region of interest" description="Disordered" evidence="4">
    <location>
        <begin position="1"/>
        <end position="27"/>
    </location>
</feature>
<dbReference type="PANTHER" id="PTHR43669">
    <property type="entry name" value="5-KETO-D-GLUCONATE 5-REDUCTASE"/>
    <property type="match status" value="1"/>
</dbReference>
<reference evidence="6" key="1">
    <citation type="journal article" date="2019" name="Int. J. Syst. Evol. Microbiol.">
        <title>The Global Catalogue of Microorganisms (GCM) 10K type strain sequencing project: providing services to taxonomists for standard genome sequencing and annotation.</title>
        <authorList>
            <consortium name="The Broad Institute Genomics Platform"/>
            <consortium name="The Broad Institute Genome Sequencing Center for Infectious Disease"/>
            <person name="Wu L."/>
            <person name="Ma J."/>
        </authorList>
    </citation>
    <scope>NUCLEOTIDE SEQUENCE [LARGE SCALE GENOMIC DNA]</scope>
    <source>
        <strain evidence="6">JCM 18302</strain>
    </source>
</reference>
<accession>A0ABP9P1E1</accession>
<dbReference type="InterPro" id="IPR002347">
    <property type="entry name" value="SDR_fam"/>
</dbReference>
<feature type="compositionally biased region" description="Low complexity" evidence="4">
    <location>
        <begin position="1"/>
        <end position="14"/>
    </location>
</feature>
<evidence type="ECO:0000256" key="1">
    <source>
        <dbReference type="ARBA" id="ARBA00006484"/>
    </source>
</evidence>
<keyword evidence="6" id="KW-1185">Reference proteome</keyword>
<evidence type="ECO:0000256" key="2">
    <source>
        <dbReference type="ARBA" id="ARBA00023002"/>
    </source>
</evidence>
<evidence type="ECO:0000256" key="4">
    <source>
        <dbReference type="SAM" id="MobiDB-lite"/>
    </source>
</evidence>
<organism evidence="5 6">
    <name type="scientific">Pseudonocardia adelaidensis</name>
    <dbReference type="NCBI Taxonomy" id="648754"/>
    <lineage>
        <taxon>Bacteria</taxon>
        <taxon>Bacillati</taxon>
        <taxon>Actinomycetota</taxon>
        <taxon>Actinomycetes</taxon>
        <taxon>Pseudonocardiales</taxon>
        <taxon>Pseudonocardiaceae</taxon>
        <taxon>Pseudonocardia</taxon>
    </lineage>
</organism>
<dbReference type="SUPFAM" id="SSF51735">
    <property type="entry name" value="NAD(P)-binding Rossmann-fold domains"/>
    <property type="match status" value="1"/>
</dbReference>
<dbReference type="EMBL" id="BAABJO010000036">
    <property type="protein sequence ID" value="GAA5137102.1"/>
    <property type="molecule type" value="Genomic_DNA"/>
</dbReference>
<gene>
    <name evidence="5" type="ORF">GCM10023320_69270</name>
</gene>
<sequence>MHPTVGAAAGRGVAPPLPPFAGPPRSLRAARRLGGMTQNSTNPSTGNPSHDLTGRIAVVTGASSGIGAATARALAAGGARVAVLARRVDRIEALAKEIDGIAVPADVTDPASLARAAGTVRAELGRPDLVVANAGVMLGAPFAAAQPVEWSSMVDTNISGLLHTGKAFVDDLLAAAADGRPADLVHVGSIASHEVFPGYAVYGATKAGVAALTRGLRLELGPRGVRVRAIEPGVTATELGDTMLDSEGRETLAQIRSEVGPIPASDVAEAIAWSAAAPARVNVAQLIVVPTAQG</sequence>
<evidence type="ECO:0000313" key="5">
    <source>
        <dbReference type="EMBL" id="GAA5137102.1"/>
    </source>
</evidence>
<dbReference type="InterPro" id="IPR036291">
    <property type="entry name" value="NAD(P)-bd_dom_sf"/>
</dbReference>
<evidence type="ECO:0008006" key="7">
    <source>
        <dbReference type="Google" id="ProtNLM"/>
    </source>
</evidence>
<dbReference type="Pfam" id="PF00106">
    <property type="entry name" value="adh_short"/>
    <property type="match status" value="1"/>
</dbReference>
<dbReference type="PROSITE" id="PS00061">
    <property type="entry name" value="ADH_SHORT"/>
    <property type="match status" value="1"/>
</dbReference>
<proteinExistence type="inferred from homology"/>
<dbReference type="Gene3D" id="3.40.50.720">
    <property type="entry name" value="NAD(P)-binding Rossmann-like Domain"/>
    <property type="match status" value="1"/>
</dbReference>
<name>A0ABP9P1E1_9PSEU</name>
<evidence type="ECO:0000313" key="6">
    <source>
        <dbReference type="Proteomes" id="UP001500804"/>
    </source>
</evidence>
<protein>
    <recommendedName>
        <fullName evidence="7">NADP-dependent 3-hydroxy acid dehydrogenase YdfG</fullName>
    </recommendedName>
</protein>
<keyword evidence="2" id="KW-0560">Oxidoreductase</keyword>
<dbReference type="PANTHER" id="PTHR43669:SF3">
    <property type="entry name" value="ALCOHOL DEHYDROGENASE, PUTATIVE (AFU_ORTHOLOGUE AFUA_3G03445)-RELATED"/>
    <property type="match status" value="1"/>
</dbReference>
<dbReference type="PRINTS" id="PR00081">
    <property type="entry name" value="GDHRDH"/>
</dbReference>
<evidence type="ECO:0000256" key="3">
    <source>
        <dbReference type="RuleBase" id="RU000363"/>
    </source>
</evidence>